<sequence>MNSSSGKSLTDDNEIPLFTKQIQLEGNNETIDKSILFSNNETLEEEDIVNKLTPIFQEPVIIKADTTNQENNATSIFTNNIPIVAVLIAIIGSVVVISINKNRKVRDDKYDHKYHFE</sequence>
<organism evidence="2 3">
    <name type="scientific">Breznakia blatticola</name>
    <dbReference type="NCBI Taxonomy" id="1754012"/>
    <lineage>
        <taxon>Bacteria</taxon>
        <taxon>Bacillati</taxon>
        <taxon>Bacillota</taxon>
        <taxon>Erysipelotrichia</taxon>
        <taxon>Erysipelotrichales</taxon>
        <taxon>Erysipelotrichaceae</taxon>
        <taxon>Breznakia</taxon>
    </lineage>
</organism>
<proteinExistence type="predicted"/>
<name>A0A4R7Z9I3_9FIRM</name>
<keyword evidence="1" id="KW-1133">Transmembrane helix</keyword>
<keyword evidence="1" id="KW-0812">Transmembrane</keyword>
<evidence type="ECO:0000313" key="2">
    <source>
        <dbReference type="EMBL" id="TDW07790.1"/>
    </source>
</evidence>
<evidence type="ECO:0000256" key="1">
    <source>
        <dbReference type="SAM" id="Phobius"/>
    </source>
</evidence>
<protein>
    <recommendedName>
        <fullName evidence="4">Type VII secretion protein EssA</fullName>
    </recommendedName>
</protein>
<reference evidence="2 3" key="1">
    <citation type="submission" date="2019-03" db="EMBL/GenBank/DDBJ databases">
        <title>Genomic Encyclopedia of Type Strains, Phase IV (KMG-IV): sequencing the most valuable type-strain genomes for metagenomic binning, comparative biology and taxonomic classification.</title>
        <authorList>
            <person name="Goeker M."/>
        </authorList>
    </citation>
    <scope>NUCLEOTIDE SEQUENCE [LARGE SCALE GENOMIC DNA]</scope>
    <source>
        <strain evidence="2 3">DSM 28867</strain>
    </source>
</reference>
<keyword evidence="1" id="KW-0472">Membrane</keyword>
<dbReference type="Proteomes" id="UP000294743">
    <property type="component" value="Unassembled WGS sequence"/>
</dbReference>
<evidence type="ECO:0008006" key="4">
    <source>
        <dbReference type="Google" id="ProtNLM"/>
    </source>
</evidence>
<keyword evidence="3" id="KW-1185">Reference proteome</keyword>
<evidence type="ECO:0000313" key="3">
    <source>
        <dbReference type="Proteomes" id="UP000294743"/>
    </source>
</evidence>
<comment type="caution">
    <text evidence="2">The sequence shown here is derived from an EMBL/GenBank/DDBJ whole genome shotgun (WGS) entry which is preliminary data.</text>
</comment>
<dbReference type="AlphaFoldDB" id="A0A4R7Z9I3"/>
<dbReference type="EMBL" id="SODD01000084">
    <property type="protein sequence ID" value="TDW07790.1"/>
    <property type="molecule type" value="Genomic_DNA"/>
</dbReference>
<accession>A0A4R7Z9I3</accession>
<gene>
    <name evidence="2" type="ORF">EDD63_1841</name>
</gene>
<feature type="transmembrane region" description="Helical" evidence="1">
    <location>
        <begin position="81"/>
        <end position="99"/>
    </location>
</feature>